<feature type="region of interest" description="Disordered" evidence="7">
    <location>
        <begin position="994"/>
        <end position="1045"/>
    </location>
</feature>
<evidence type="ECO:0000256" key="4">
    <source>
        <dbReference type="ARBA" id="ARBA00022771"/>
    </source>
</evidence>
<dbReference type="PROSITE" id="PS50089">
    <property type="entry name" value="ZF_RING_2"/>
    <property type="match status" value="1"/>
</dbReference>
<dbReference type="GO" id="GO:0008270">
    <property type="term" value="F:zinc ion binding"/>
    <property type="evidence" value="ECO:0007669"/>
    <property type="project" value="UniProtKB-KW"/>
</dbReference>
<feature type="compositionally biased region" description="Polar residues" evidence="7">
    <location>
        <begin position="675"/>
        <end position="693"/>
    </location>
</feature>
<reference evidence="9 10" key="1">
    <citation type="submission" date="2024-11" db="EMBL/GenBank/DDBJ databases">
        <title>Chromosome-level genome assembly of the freshwater bivalve Anodonta woodiana.</title>
        <authorList>
            <person name="Chen X."/>
        </authorList>
    </citation>
    <scope>NUCLEOTIDE SEQUENCE [LARGE SCALE GENOMIC DNA]</scope>
    <source>
        <strain evidence="9">MN2024</strain>
        <tissue evidence="9">Gills</tissue>
    </source>
</reference>
<protein>
    <recommendedName>
        <fullName evidence="8">RING-type domain-containing protein</fullName>
    </recommendedName>
</protein>
<name>A0ABD3XAT4_SINWO</name>
<evidence type="ECO:0000259" key="8">
    <source>
        <dbReference type="PROSITE" id="PS50089"/>
    </source>
</evidence>
<keyword evidence="4 6" id="KW-0863">Zinc-finger</keyword>
<comment type="similarity">
    <text evidence="1">Belongs to the IAP family.</text>
</comment>
<evidence type="ECO:0000256" key="7">
    <source>
        <dbReference type="SAM" id="MobiDB-lite"/>
    </source>
</evidence>
<dbReference type="FunFam" id="1.10.1170.10:FF:000002">
    <property type="entry name" value="Baculoviral IAP repeat containing 7"/>
    <property type="match status" value="1"/>
</dbReference>
<evidence type="ECO:0000256" key="6">
    <source>
        <dbReference type="PROSITE-ProRule" id="PRU00175"/>
    </source>
</evidence>
<dbReference type="FunFam" id="3.30.40.10:FF:000184">
    <property type="entry name" value="Baculoviral IAP repeat containing 2"/>
    <property type="match status" value="1"/>
</dbReference>
<dbReference type="GO" id="GO:0006915">
    <property type="term" value="P:apoptotic process"/>
    <property type="evidence" value="ECO:0007669"/>
    <property type="project" value="UniProtKB-KW"/>
</dbReference>
<evidence type="ECO:0000313" key="9">
    <source>
        <dbReference type="EMBL" id="KAL3881983.1"/>
    </source>
</evidence>
<dbReference type="CDD" id="cd00022">
    <property type="entry name" value="BIR"/>
    <property type="match status" value="2"/>
</dbReference>
<dbReference type="Pfam" id="PF13920">
    <property type="entry name" value="zf-C3HC4_3"/>
    <property type="match status" value="1"/>
</dbReference>
<evidence type="ECO:0000256" key="3">
    <source>
        <dbReference type="ARBA" id="ARBA00022723"/>
    </source>
</evidence>
<dbReference type="PANTHER" id="PTHR10044:SF139">
    <property type="entry name" value="DEATH-ASSOCIATED INHIBITOR OF APOPTOSIS 2"/>
    <property type="match status" value="1"/>
</dbReference>
<feature type="compositionally biased region" description="Polar residues" evidence="7">
    <location>
        <begin position="717"/>
        <end position="726"/>
    </location>
</feature>
<feature type="compositionally biased region" description="Basic and acidic residues" evidence="7">
    <location>
        <begin position="743"/>
        <end position="755"/>
    </location>
</feature>
<dbReference type="Gene3D" id="3.30.40.10">
    <property type="entry name" value="Zinc/RING finger domain, C3HC4 (zinc finger)"/>
    <property type="match status" value="1"/>
</dbReference>
<keyword evidence="2" id="KW-0053">Apoptosis</keyword>
<dbReference type="Gene3D" id="1.10.1170.10">
    <property type="entry name" value="Inhibitor Of Apoptosis Protein (2mihbC-IAP-1), Chain A"/>
    <property type="match status" value="2"/>
</dbReference>
<dbReference type="Proteomes" id="UP001634394">
    <property type="component" value="Unassembled WGS sequence"/>
</dbReference>
<keyword evidence="5" id="KW-0862">Zinc</keyword>
<dbReference type="AlphaFoldDB" id="A0ABD3XAT4"/>
<keyword evidence="3" id="KW-0479">Metal-binding</keyword>
<gene>
    <name evidence="9" type="ORF">ACJMK2_028365</name>
</gene>
<dbReference type="InterPro" id="IPR050784">
    <property type="entry name" value="IAP"/>
</dbReference>
<comment type="caution">
    <text evidence="9">The sequence shown here is derived from an EMBL/GenBank/DDBJ whole genome shotgun (WGS) entry which is preliminary data.</text>
</comment>
<sequence length="1162" mass="130045">MGNSNSLVPKFKKIRRKHKGKKRSIAIPCSDEGSQNYFECLCVQNGVLGHVKACTSDCKRVRGEIILEQHFTYDDKMGKDYQHEKIRLSDRRNSQKESVHNTLQKLSYGLKAQMPRKYDVSIGSCQDLDESSNIRKNYKSINSEKKGSREEVEEINSICYLEIFDLDMISLHDSLDIDKERFIEHWQTTFSMDLISVENSVVSDDAYNNTVIEHDNCIMYSKADNTTLTGIVNNNGRYTLSHRCSFPCHSTWSGEDIEPRDARIAIAYETAKKDVLVSYAIHNNGKTGPEPFVESSLSVWDSEEDYVSSENSESISRIQPINTALDTNSCPDVNVIAADKCKNGDDDSSHGGYIQKHQHLLMRDSKYQPNKHVESTEPTTSCQMFKQLNEETSIHNHLNETQPDSIMQQLNSGNTKLEIQIHGSYMPFNFDISTTKPGLSSRESNIPFSGCSFNEKGIKTDTREMSRKQSIVGDKPGRIRSSSVQSHFNSIPVSELGIVERDLSFQQGTLVRLSSDDENFFKRTSGLRWIFQYGFVSQRSVLRLQQWLRHQLYPFTNIKEFWASLGSNSPPSLQECMSVEWMRYQSFQNYPISAHGSTSRLARDGFYYTGQGTQARCFSCGIAHSDWNGTDNPREVHQRLSPNCPFLNGREERYPNIPMSPDGNVDVGRADSDSIPLQSPPTASLSGSGTGQSLAERRSESSEGSGATKIIDEDSTIRQNLGSGETTLGVPSHSTEESGQSEADNRPKYPEHDSLPSRIATFTHGWPPYLDQTPKLMAEAGFFFTGNQDYTRCYHCGGGLRNWEPGDNPWIEHCRWYPMCPHVLRGKGQRFVHAVLKKQAELLANQRAESRMKTQYGSRSADPLETLAAITVLEMGYPRDTVRNTILTLRRQREPGAEINAQDVLDFIWKEEDTERRRQEEEASRPRHPGDPKPPVLPTLMERLSLHGSPAATQTAVLKSASVITSSLTTAAMTLTSDTVVTSSTIGAASITSMSTSASGTTQNLCASGQEQKQDEGNRNKTNVGGAGDERGGSNMKDGGSEANVKTDIPAQNHEISNQEQQRPVGAVGGQLEVPSAMPEAIEDEEFHSLDSEEMEKKDPGELEEENKRLKDQTTCKICMENPVRVIFIPCGHLVCCETCAPAFRKCPICRKKIQQSVKTFL</sequence>
<dbReference type="InterPro" id="IPR001841">
    <property type="entry name" value="Znf_RING"/>
</dbReference>
<feature type="compositionally biased region" description="Basic and acidic residues" evidence="7">
    <location>
        <begin position="915"/>
        <end position="931"/>
    </location>
</feature>
<dbReference type="SUPFAM" id="SSF57924">
    <property type="entry name" value="Inhibitor of apoptosis (IAP) repeat"/>
    <property type="match status" value="2"/>
</dbReference>
<evidence type="ECO:0000313" key="10">
    <source>
        <dbReference type="Proteomes" id="UP001634394"/>
    </source>
</evidence>
<dbReference type="PANTHER" id="PTHR10044">
    <property type="entry name" value="INHIBITOR OF APOPTOSIS"/>
    <property type="match status" value="1"/>
</dbReference>
<proteinExistence type="inferred from homology"/>
<dbReference type="InterPro" id="IPR001370">
    <property type="entry name" value="BIR_rpt"/>
</dbReference>
<evidence type="ECO:0000256" key="2">
    <source>
        <dbReference type="ARBA" id="ARBA00022703"/>
    </source>
</evidence>
<evidence type="ECO:0000256" key="5">
    <source>
        <dbReference type="ARBA" id="ARBA00022833"/>
    </source>
</evidence>
<keyword evidence="10" id="KW-1185">Reference proteome</keyword>
<accession>A0ABD3XAT4</accession>
<dbReference type="SMART" id="SM00238">
    <property type="entry name" value="BIR"/>
    <property type="match status" value="2"/>
</dbReference>
<feature type="region of interest" description="Disordered" evidence="7">
    <location>
        <begin position="647"/>
        <end position="756"/>
    </location>
</feature>
<feature type="domain" description="RING-type" evidence="8">
    <location>
        <begin position="1116"/>
        <end position="1151"/>
    </location>
</feature>
<feature type="region of interest" description="Disordered" evidence="7">
    <location>
        <begin position="915"/>
        <end position="938"/>
    </location>
</feature>
<dbReference type="InterPro" id="IPR013083">
    <property type="entry name" value="Znf_RING/FYVE/PHD"/>
</dbReference>
<organism evidence="9 10">
    <name type="scientific">Sinanodonta woodiana</name>
    <name type="common">Chinese pond mussel</name>
    <name type="synonym">Anodonta woodiana</name>
    <dbReference type="NCBI Taxonomy" id="1069815"/>
    <lineage>
        <taxon>Eukaryota</taxon>
        <taxon>Metazoa</taxon>
        <taxon>Spiralia</taxon>
        <taxon>Lophotrochozoa</taxon>
        <taxon>Mollusca</taxon>
        <taxon>Bivalvia</taxon>
        <taxon>Autobranchia</taxon>
        <taxon>Heteroconchia</taxon>
        <taxon>Palaeoheterodonta</taxon>
        <taxon>Unionida</taxon>
        <taxon>Unionoidea</taxon>
        <taxon>Unionidae</taxon>
        <taxon>Unioninae</taxon>
        <taxon>Sinanodonta</taxon>
    </lineage>
</organism>
<dbReference type="SMART" id="SM00184">
    <property type="entry name" value="RING"/>
    <property type="match status" value="1"/>
</dbReference>
<evidence type="ECO:0000256" key="1">
    <source>
        <dbReference type="ARBA" id="ARBA00006672"/>
    </source>
</evidence>
<feature type="region of interest" description="Disordered" evidence="7">
    <location>
        <begin position="1087"/>
        <end position="1106"/>
    </location>
</feature>
<dbReference type="PROSITE" id="PS01282">
    <property type="entry name" value="BIR_REPEAT_1"/>
    <property type="match status" value="1"/>
</dbReference>
<dbReference type="CDD" id="cd16713">
    <property type="entry name" value="RING-HC_BIRC2_3_7"/>
    <property type="match status" value="1"/>
</dbReference>
<dbReference type="EMBL" id="JBJQND010000003">
    <property type="protein sequence ID" value="KAL3881983.1"/>
    <property type="molecule type" value="Genomic_DNA"/>
</dbReference>
<dbReference type="Pfam" id="PF00653">
    <property type="entry name" value="BIR"/>
    <property type="match status" value="2"/>
</dbReference>
<dbReference type="PROSITE" id="PS50143">
    <property type="entry name" value="BIR_REPEAT_2"/>
    <property type="match status" value="2"/>
</dbReference>